<proteinExistence type="inferred from homology"/>
<dbReference type="RefSeq" id="WP_072900117.1">
    <property type="nucleotide sequence ID" value="NZ_FQXB01000001.1"/>
</dbReference>
<dbReference type="GO" id="GO:0006865">
    <property type="term" value="P:amino acid transport"/>
    <property type="evidence" value="ECO:0007669"/>
    <property type="project" value="UniProtKB-KW"/>
</dbReference>
<organism evidence="5 6">
    <name type="scientific">Cognatiyoonia sediminum</name>
    <dbReference type="NCBI Taxonomy" id="1508389"/>
    <lineage>
        <taxon>Bacteria</taxon>
        <taxon>Pseudomonadati</taxon>
        <taxon>Pseudomonadota</taxon>
        <taxon>Alphaproteobacteria</taxon>
        <taxon>Rhodobacterales</taxon>
        <taxon>Paracoccaceae</taxon>
        <taxon>Cognatiyoonia</taxon>
    </lineage>
</organism>
<reference evidence="5 6" key="1">
    <citation type="submission" date="2016-11" db="EMBL/GenBank/DDBJ databases">
        <authorList>
            <person name="Jaros S."/>
            <person name="Januszkiewicz K."/>
            <person name="Wedrychowicz H."/>
        </authorList>
    </citation>
    <scope>NUCLEOTIDE SEQUENCE [LARGE SCALE GENOMIC DNA]</scope>
    <source>
        <strain evidence="5 6">DSM 28715</strain>
    </source>
</reference>
<accession>A0A1M5NI33</accession>
<dbReference type="EMBL" id="FQXB01000001">
    <property type="protein sequence ID" value="SHG89188.1"/>
    <property type="molecule type" value="Genomic_DNA"/>
</dbReference>
<dbReference type="PANTHER" id="PTHR30483">
    <property type="entry name" value="LEUCINE-SPECIFIC-BINDING PROTEIN"/>
    <property type="match status" value="1"/>
</dbReference>
<keyword evidence="6" id="KW-1185">Reference proteome</keyword>
<keyword evidence="3" id="KW-0029">Amino-acid transport</keyword>
<dbReference type="InterPro" id="IPR028081">
    <property type="entry name" value="Leu-bd"/>
</dbReference>
<keyword evidence="3" id="KW-0813">Transport</keyword>
<evidence type="ECO:0000259" key="4">
    <source>
        <dbReference type="Pfam" id="PF13458"/>
    </source>
</evidence>
<dbReference type="InterPro" id="IPR028082">
    <property type="entry name" value="Peripla_BP_I"/>
</dbReference>
<name>A0A1M5NI33_9RHOB</name>
<dbReference type="Gene3D" id="3.40.50.2300">
    <property type="match status" value="2"/>
</dbReference>
<evidence type="ECO:0000313" key="5">
    <source>
        <dbReference type="EMBL" id="SHG89188.1"/>
    </source>
</evidence>
<evidence type="ECO:0000313" key="6">
    <source>
        <dbReference type="Proteomes" id="UP000184074"/>
    </source>
</evidence>
<protein>
    <submittedName>
        <fullName evidence="5">Amino acid/amide ABC transporter substrate-binding protein, HAAT family</fullName>
    </submittedName>
</protein>
<comment type="similarity">
    <text evidence="1">Belongs to the leucine-binding protein family.</text>
</comment>
<evidence type="ECO:0000256" key="3">
    <source>
        <dbReference type="ARBA" id="ARBA00022970"/>
    </source>
</evidence>
<feature type="domain" description="Leucine-binding protein" evidence="4">
    <location>
        <begin position="48"/>
        <end position="375"/>
    </location>
</feature>
<gene>
    <name evidence="5" type="ORF">SAMN05444003_1432</name>
</gene>
<dbReference type="CDD" id="cd06339">
    <property type="entry name" value="PBP1_YraM_LppC_lipoprotein-like"/>
    <property type="match status" value="1"/>
</dbReference>
<dbReference type="OrthoDB" id="7210494at2"/>
<keyword evidence="2" id="KW-0732">Signal</keyword>
<dbReference type="AlphaFoldDB" id="A0A1M5NI33"/>
<dbReference type="Pfam" id="PF13458">
    <property type="entry name" value="Peripla_BP_6"/>
    <property type="match status" value="1"/>
</dbReference>
<evidence type="ECO:0000256" key="2">
    <source>
        <dbReference type="ARBA" id="ARBA00022729"/>
    </source>
</evidence>
<evidence type="ECO:0000256" key="1">
    <source>
        <dbReference type="ARBA" id="ARBA00010062"/>
    </source>
</evidence>
<dbReference type="SUPFAM" id="SSF53822">
    <property type="entry name" value="Periplasmic binding protein-like I"/>
    <property type="match status" value="1"/>
</dbReference>
<dbReference type="InterPro" id="IPR051010">
    <property type="entry name" value="BCAA_transport"/>
</dbReference>
<dbReference type="STRING" id="1508389.SAMN05444003_1432"/>
<dbReference type="PANTHER" id="PTHR30483:SF6">
    <property type="entry name" value="PERIPLASMIC BINDING PROTEIN OF ABC TRANSPORTER FOR NATURAL AMINO ACIDS"/>
    <property type="match status" value="1"/>
</dbReference>
<sequence length="394" mass="40148">MSHSVALPKFLIGKLFAILSFAWLVACEPVAIDTNANTGQRIDTSIPVQVALLVPGGGTEGSDQLIANDLESAARLAIGDLNGVDVDLRVYNTGSDPAQAATVARAAVDDGAKILLGPLFAESANAAGVAVAGDNVNVLAFSNNPAIAGGNVFVLGSTFENTANRLSNYAARNGIVRIGIVHGDDVAGQAGRNAIATALRANGSQLAGVESYPLSQQGIFTSVGQITSSLRANDAQAVFLTGGVTGDLPIIATALDDNGLGADEIQYIGLTRWNAVPQAMSLPSLQGGVFAIPDRALTASFESRFFEAYGATPHPLAGLAYDGIAAIGALVATGNPDALTKAALTTPQGFQGTNGVFRLLPNGLNERGLAIATLQEGQVVILEPAPRSFGSAGF</sequence>
<dbReference type="Proteomes" id="UP000184074">
    <property type="component" value="Unassembled WGS sequence"/>
</dbReference>